<protein>
    <submittedName>
        <fullName evidence="2">Uncharacterized protein</fullName>
    </submittedName>
</protein>
<feature type="region of interest" description="Disordered" evidence="1">
    <location>
        <begin position="45"/>
        <end position="74"/>
    </location>
</feature>
<evidence type="ECO:0000256" key="1">
    <source>
        <dbReference type="SAM" id="MobiDB-lite"/>
    </source>
</evidence>
<evidence type="ECO:0000313" key="2">
    <source>
        <dbReference type="EMBL" id="JAC39713.1"/>
    </source>
</evidence>
<accession>A0A034VDW3</accession>
<reference evidence="2" key="1">
    <citation type="journal article" date="2014" name="BMC Genomics">
        <title>Characterizing the developmental transcriptome of the oriental fruit fly, Bactrocera dorsalis (Diptera: Tephritidae) through comparative genomic analysis with Drosophila melanogaster utilizing modENCODE datasets.</title>
        <authorList>
            <person name="Geib S.M."/>
            <person name="Calla B."/>
            <person name="Hall B."/>
            <person name="Hou S."/>
            <person name="Manoukis N.C."/>
        </authorList>
    </citation>
    <scope>NUCLEOTIDE SEQUENCE</scope>
    <source>
        <strain evidence="2">Punador</strain>
    </source>
</reference>
<dbReference type="EMBL" id="GAKP01019241">
    <property type="protein sequence ID" value="JAC39711.1"/>
    <property type="molecule type" value="Transcribed_RNA"/>
</dbReference>
<dbReference type="AlphaFoldDB" id="A0A034VDW3"/>
<dbReference type="EMBL" id="GAKP01019239">
    <property type="protein sequence ID" value="JAC39713.1"/>
    <property type="molecule type" value="Transcribed_RNA"/>
</dbReference>
<dbReference type="EMBL" id="GAKP01019244">
    <property type="protein sequence ID" value="JAC39708.1"/>
    <property type="molecule type" value="Transcribed_RNA"/>
</dbReference>
<organism evidence="2">
    <name type="scientific">Bactrocera dorsalis</name>
    <name type="common">Oriental fruit fly</name>
    <name type="synonym">Dacus dorsalis</name>
    <dbReference type="NCBI Taxonomy" id="27457"/>
    <lineage>
        <taxon>Eukaryota</taxon>
        <taxon>Metazoa</taxon>
        <taxon>Ecdysozoa</taxon>
        <taxon>Arthropoda</taxon>
        <taxon>Hexapoda</taxon>
        <taxon>Insecta</taxon>
        <taxon>Pterygota</taxon>
        <taxon>Neoptera</taxon>
        <taxon>Endopterygota</taxon>
        <taxon>Diptera</taxon>
        <taxon>Brachycera</taxon>
        <taxon>Muscomorpha</taxon>
        <taxon>Tephritoidea</taxon>
        <taxon>Tephritidae</taxon>
        <taxon>Bactrocera</taxon>
        <taxon>Bactrocera</taxon>
    </lineage>
</organism>
<sequence>MAVWPCDRPRFATLKLRESNGKQNNNNNNFFNERQLKVINNRRPRAAHNNNHSNNCNTNNNNNKNNCDQAGDNADAGSYTRILVWRTYVRPKISYNKKDTG</sequence>
<name>A0A034VDW3_BACDO</name>
<proteinExistence type="predicted"/>
<feature type="compositionally biased region" description="Low complexity" evidence="1">
    <location>
        <begin position="47"/>
        <end position="66"/>
    </location>
</feature>